<keyword evidence="1" id="KW-0472">Membrane</keyword>
<dbReference type="EMBL" id="JACOIJ010000001">
    <property type="protein sequence ID" value="MBD1428168.1"/>
    <property type="molecule type" value="Genomic_DNA"/>
</dbReference>
<accession>A0ABR7YA34</accession>
<proteinExistence type="predicted"/>
<organism evidence="2 3">
    <name type="scientific">Sphingobacterium litopenaei</name>
    <dbReference type="NCBI Taxonomy" id="2763500"/>
    <lineage>
        <taxon>Bacteria</taxon>
        <taxon>Pseudomonadati</taxon>
        <taxon>Bacteroidota</taxon>
        <taxon>Sphingobacteriia</taxon>
        <taxon>Sphingobacteriales</taxon>
        <taxon>Sphingobacteriaceae</taxon>
        <taxon>Sphingobacterium</taxon>
    </lineage>
</organism>
<feature type="transmembrane region" description="Helical" evidence="1">
    <location>
        <begin position="127"/>
        <end position="146"/>
    </location>
</feature>
<name>A0ABR7YA34_9SPHI</name>
<keyword evidence="1" id="KW-0812">Transmembrane</keyword>
<dbReference type="Pfam" id="PF11750">
    <property type="entry name" value="DUF3307"/>
    <property type="match status" value="1"/>
</dbReference>
<comment type="caution">
    <text evidence="2">The sequence shown here is derived from an EMBL/GenBank/DDBJ whole genome shotgun (WGS) entry which is preliminary data.</text>
</comment>
<feature type="transmembrane region" description="Helical" evidence="1">
    <location>
        <begin position="87"/>
        <end position="107"/>
    </location>
</feature>
<sequence length="242" mass="27746">MLVVFLKLLLAHILGDFVLQTKTLVQRRKEKVGYLFLHVLIHAILLVLFFYPELQLYWISIAFITFSHLAIDSLKIWLEGKYPAKPLFFFCIDQILHLAVLGSVAFYNFGFPPLSYELLFSIDTLLYLIAFLLVAVVSPIFLRLFFSKWDKEFEFQNKRKESLMHAGLLIGIMERLIIVLFIQVGFLSGIGFLLAAKSIFRFGDLANAKDTKFTEYILVGTLASFIIAIGIGYALRLALKYT</sequence>
<gene>
    <name evidence="2" type="ORF">H8B04_01085</name>
</gene>
<dbReference type="Proteomes" id="UP000651271">
    <property type="component" value="Unassembled WGS sequence"/>
</dbReference>
<keyword evidence="3" id="KW-1185">Reference proteome</keyword>
<evidence type="ECO:0000256" key="1">
    <source>
        <dbReference type="SAM" id="Phobius"/>
    </source>
</evidence>
<dbReference type="RefSeq" id="WP_190301174.1">
    <property type="nucleotide sequence ID" value="NZ_JACOIJ010000001.1"/>
</dbReference>
<reference evidence="2 3" key="1">
    <citation type="submission" date="2020-08" db="EMBL/GenBank/DDBJ databases">
        <title>Sphingobacterium sp. DN04309 isolated from aquaculture water.</title>
        <authorList>
            <person name="Zhang M."/>
        </authorList>
    </citation>
    <scope>NUCLEOTIDE SEQUENCE [LARGE SCALE GENOMIC DNA]</scope>
    <source>
        <strain evidence="2 3">DN04309</strain>
    </source>
</reference>
<feature type="transmembrane region" description="Helical" evidence="1">
    <location>
        <begin position="167"/>
        <end position="196"/>
    </location>
</feature>
<feature type="transmembrane region" description="Helical" evidence="1">
    <location>
        <begin position="57"/>
        <end position="78"/>
    </location>
</feature>
<dbReference type="InterPro" id="IPR021737">
    <property type="entry name" value="Phage_phiKZ_Orf197"/>
</dbReference>
<feature type="transmembrane region" description="Helical" evidence="1">
    <location>
        <begin position="32"/>
        <end position="51"/>
    </location>
</feature>
<evidence type="ECO:0000313" key="3">
    <source>
        <dbReference type="Proteomes" id="UP000651271"/>
    </source>
</evidence>
<keyword evidence="1" id="KW-1133">Transmembrane helix</keyword>
<feature type="transmembrane region" description="Helical" evidence="1">
    <location>
        <begin position="216"/>
        <end position="239"/>
    </location>
</feature>
<evidence type="ECO:0000313" key="2">
    <source>
        <dbReference type="EMBL" id="MBD1428168.1"/>
    </source>
</evidence>
<protein>
    <submittedName>
        <fullName evidence="2">DUF3307 domain-containing protein</fullName>
    </submittedName>
</protein>